<feature type="domain" description="B30.2/SPRY" evidence="2">
    <location>
        <begin position="1"/>
        <end position="154"/>
    </location>
</feature>
<dbReference type="InterPro" id="IPR001870">
    <property type="entry name" value="B30.2/SPRY"/>
</dbReference>
<sequence length="170" mass="18816">MRGSRAHTLQRRFGKDVVILKEGERICGIGGSIATVPIVQNKAYFHVTIQQTGVWGVGLGHKQTPLDKVPITNQFWGVRENGDIVKCEEVIGKMPKTVEEGDVVGFTYDHVELHIYVNGIDIGQTITGIKGPVYPLIYVDESAIIDIKFKNFVIEPPAGFTEILVEQTIL</sequence>
<dbReference type="Gene3D" id="2.60.120.920">
    <property type="match status" value="1"/>
</dbReference>
<keyword evidence="4" id="KW-1185">Reference proteome</keyword>
<dbReference type="CDD" id="cd12880">
    <property type="entry name" value="SPRYD7"/>
    <property type="match status" value="1"/>
</dbReference>
<evidence type="ECO:0000259" key="2">
    <source>
        <dbReference type="PROSITE" id="PS50188"/>
    </source>
</evidence>
<evidence type="ECO:0000256" key="1">
    <source>
        <dbReference type="ARBA" id="ARBA00021772"/>
    </source>
</evidence>
<evidence type="ECO:0000313" key="4">
    <source>
        <dbReference type="Proteomes" id="UP000494206"/>
    </source>
</evidence>
<dbReference type="PANTHER" id="PTHR20951:SF2">
    <property type="entry name" value="SPRY DOMAIN-CONTAINING PROTEIN 7"/>
    <property type="match status" value="1"/>
</dbReference>
<dbReference type="OrthoDB" id="40953at2759"/>
<dbReference type="InterPro" id="IPR035766">
    <property type="entry name" value="SPRYD7"/>
</dbReference>
<dbReference type="EMBL" id="CADEPM010000010">
    <property type="protein sequence ID" value="CAB3410382.1"/>
    <property type="molecule type" value="Genomic_DNA"/>
</dbReference>
<dbReference type="SMART" id="SM00449">
    <property type="entry name" value="SPRY"/>
    <property type="match status" value="1"/>
</dbReference>
<dbReference type="InterPro" id="IPR043136">
    <property type="entry name" value="B30.2/SPRY_sf"/>
</dbReference>
<name>A0A8S1FDB5_9PELO</name>
<reference evidence="3 4" key="1">
    <citation type="submission" date="2020-04" db="EMBL/GenBank/DDBJ databases">
        <authorList>
            <person name="Laetsch R D."/>
            <person name="Stevens L."/>
            <person name="Kumar S."/>
            <person name="Blaxter L. M."/>
        </authorList>
    </citation>
    <scope>NUCLEOTIDE SEQUENCE [LARGE SCALE GENOMIC DNA]</scope>
</reference>
<accession>A0A8S1FDB5</accession>
<gene>
    <name evidence="3" type="ORF">CBOVIS_LOCUS11914</name>
</gene>
<dbReference type="SUPFAM" id="SSF49899">
    <property type="entry name" value="Concanavalin A-like lectins/glucanases"/>
    <property type="match status" value="1"/>
</dbReference>
<proteinExistence type="predicted"/>
<protein>
    <recommendedName>
        <fullName evidence="1">SPRY domain-containing protein 7</fullName>
    </recommendedName>
</protein>
<dbReference type="InterPro" id="IPR013320">
    <property type="entry name" value="ConA-like_dom_sf"/>
</dbReference>
<evidence type="ECO:0000313" key="3">
    <source>
        <dbReference type="EMBL" id="CAB3410382.1"/>
    </source>
</evidence>
<dbReference type="AlphaFoldDB" id="A0A8S1FDB5"/>
<organism evidence="3 4">
    <name type="scientific">Caenorhabditis bovis</name>
    <dbReference type="NCBI Taxonomy" id="2654633"/>
    <lineage>
        <taxon>Eukaryota</taxon>
        <taxon>Metazoa</taxon>
        <taxon>Ecdysozoa</taxon>
        <taxon>Nematoda</taxon>
        <taxon>Chromadorea</taxon>
        <taxon>Rhabditida</taxon>
        <taxon>Rhabditina</taxon>
        <taxon>Rhabditomorpha</taxon>
        <taxon>Rhabditoidea</taxon>
        <taxon>Rhabditidae</taxon>
        <taxon>Peloderinae</taxon>
        <taxon>Caenorhabditis</taxon>
    </lineage>
</organism>
<comment type="caution">
    <text evidence="3">The sequence shown here is derived from an EMBL/GenBank/DDBJ whole genome shotgun (WGS) entry which is preliminary data.</text>
</comment>
<dbReference type="PROSITE" id="PS50188">
    <property type="entry name" value="B302_SPRY"/>
    <property type="match status" value="1"/>
</dbReference>
<dbReference type="Proteomes" id="UP000494206">
    <property type="component" value="Unassembled WGS sequence"/>
</dbReference>
<dbReference type="PANTHER" id="PTHR20951">
    <property type="entry name" value="C13ORF1 PROTEIN-RELATED"/>
    <property type="match status" value="1"/>
</dbReference>
<dbReference type="Pfam" id="PF00622">
    <property type="entry name" value="SPRY"/>
    <property type="match status" value="1"/>
</dbReference>
<dbReference type="InterPro" id="IPR003877">
    <property type="entry name" value="SPRY_dom"/>
</dbReference>